<evidence type="ECO:0000313" key="5">
    <source>
        <dbReference type="Proteomes" id="UP000238071"/>
    </source>
</evidence>
<organism evidence="4 5">
    <name type="scientific">Methylobacter tundripaludum</name>
    <dbReference type="NCBI Taxonomy" id="173365"/>
    <lineage>
        <taxon>Bacteria</taxon>
        <taxon>Pseudomonadati</taxon>
        <taxon>Pseudomonadota</taxon>
        <taxon>Gammaproteobacteria</taxon>
        <taxon>Methylococcales</taxon>
        <taxon>Methylococcaceae</taxon>
        <taxon>Methylobacter</taxon>
    </lineage>
</organism>
<dbReference type="Proteomes" id="UP000238071">
    <property type="component" value="Unassembled WGS sequence"/>
</dbReference>
<evidence type="ECO:0000256" key="1">
    <source>
        <dbReference type="SAM" id="Coils"/>
    </source>
</evidence>
<accession>A0A2S6H4A2</accession>
<dbReference type="EMBL" id="PTIY01000004">
    <property type="protein sequence ID" value="PPK72273.1"/>
    <property type="molecule type" value="Genomic_DNA"/>
</dbReference>
<evidence type="ECO:0000313" key="4">
    <source>
        <dbReference type="EMBL" id="PPK72273.1"/>
    </source>
</evidence>
<evidence type="ECO:0000256" key="3">
    <source>
        <dbReference type="SAM" id="Phobius"/>
    </source>
</evidence>
<keyword evidence="3" id="KW-1133">Transmembrane helix</keyword>
<dbReference type="OrthoDB" id="6402943at2"/>
<dbReference type="AlphaFoldDB" id="A0A2S6H4A2"/>
<feature type="transmembrane region" description="Helical" evidence="3">
    <location>
        <begin position="193"/>
        <end position="213"/>
    </location>
</feature>
<reference evidence="4 5" key="1">
    <citation type="submission" date="2018-02" db="EMBL/GenBank/DDBJ databases">
        <title>Subsurface microbial communities from deep shales in Ohio and West Virginia, USA.</title>
        <authorList>
            <person name="Wrighton K."/>
        </authorList>
    </citation>
    <scope>NUCLEOTIDE SEQUENCE [LARGE SCALE GENOMIC DNA]</scope>
    <source>
        <strain evidence="4 5">OWC-G53F</strain>
    </source>
</reference>
<feature type="region of interest" description="Disordered" evidence="2">
    <location>
        <begin position="315"/>
        <end position="345"/>
    </location>
</feature>
<sequence>MASYDVFIRGIRPESMDDAEQIKQKACQIFKIKEEQLESAWGTGSGLCIRRNVDSEEAKKIQGTLYKAGLICVYKPGAGGPELSLTQGREDVTTRIFTCPHCKFKHTLDKDAPDPVKCSKCFVNINDYLDKLKQQEEKEALKRRLLASQTKEQQDIAEQLKKEAEQRRKQQIEDEVRQELFGDPKQKNMKKMLLIGGSVAAVLIAVEAGYYLFGIKKENPQPVVVDAGASSVGEGGAIVAAAPADGQVSVQNTPDTANSDVGVSSVGEGGALIPAAGATGQTDGQMSLQDTHDKANKVLNAFGMDADKLANNMNKNAAPGAGKPASAASNSGIAPNTVTPTNTGTAAATNTADKISPVTVSLLSDGVNNQEWDLFLDRRVKSLISRNSFNDAYLLGQHVVDTESYINTAALVLDAAQKAGQDKLVTDITAAIEARINALPANQADYLAQAGFYQARISKKNDLLTRADTVLKQIPDATTQLKSALKLAVYNFKAGNVEASNSYFSQADNLLAKLESPDQQVSARAALGRAYHDINDGAGAAKWLTSTENLLGKIKTETLIELIEAYAYIDQLQPTMQQNIPKEQQGAALYRVIQILLKNNAINRALAVNKDIQDAAYKAMSFDLIAGYDPSIAGYSLELAEGQLPTMALAADKAIIASRIAGHYARTDNSTKASELIALAEKELSSLPASSAKDDVLAVIAKNSAQALQFDVANKFADGIQAEAVKTSSKNEINQLAALGGLLTGK</sequence>
<comment type="caution">
    <text evidence="4">The sequence shown here is derived from an EMBL/GenBank/DDBJ whole genome shotgun (WGS) entry which is preliminary data.</text>
</comment>
<name>A0A2S6H4A2_9GAMM</name>
<evidence type="ECO:0000256" key="2">
    <source>
        <dbReference type="SAM" id="MobiDB-lite"/>
    </source>
</evidence>
<dbReference type="RefSeq" id="WP_104423074.1">
    <property type="nucleotide sequence ID" value="NZ_PTIY01000004.1"/>
</dbReference>
<gene>
    <name evidence="4" type="ORF">B0F88_10465</name>
</gene>
<keyword evidence="5" id="KW-1185">Reference proteome</keyword>
<keyword evidence="3" id="KW-0472">Membrane</keyword>
<keyword evidence="1" id="KW-0175">Coiled coil</keyword>
<protein>
    <submittedName>
        <fullName evidence="4">Uncharacterized protein</fullName>
    </submittedName>
</protein>
<feature type="coiled-coil region" evidence="1">
    <location>
        <begin position="147"/>
        <end position="174"/>
    </location>
</feature>
<keyword evidence="3" id="KW-0812">Transmembrane</keyword>
<proteinExistence type="predicted"/>